<evidence type="ECO:0000313" key="2">
    <source>
        <dbReference type="Proteomes" id="UP001186974"/>
    </source>
</evidence>
<keyword evidence="2" id="KW-1185">Reference proteome</keyword>
<protein>
    <submittedName>
        <fullName evidence="1">Uncharacterized protein</fullName>
    </submittedName>
</protein>
<feature type="non-terminal residue" evidence="1">
    <location>
        <position position="273"/>
    </location>
</feature>
<sequence>MPDKLSDKVYDLCTKTPSISDELARDPKLSPKDAIDRLFGGEKTRILERKPPKERVPATEEDLERARQCGRFGDSKPSELFLRILHDALCTLDHDSLMGCVSPALMGSTGVLPLTVIGPLADVARHMSNLIARAEKEVLLATNYWMDSDASKLITNGLRELSIRAGERGEKAVVKIIYDRGNIKQVVDQHHIDSVAEYIGENIKIPGPEEIPNIDIQVQNYHRPALGTFHAKYVVVDRKIGLVMSNNIQDNDNLEMMSHVEGSIVDAFYDTFL</sequence>
<gene>
    <name evidence="1" type="ORF">LTS18_002299</name>
</gene>
<comment type="caution">
    <text evidence="1">The sequence shown here is derived from an EMBL/GenBank/DDBJ whole genome shotgun (WGS) entry which is preliminary data.</text>
</comment>
<dbReference type="Proteomes" id="UP001186974">
    <property type="component" value="Unassembled WGS sequence"/>
</dbReference>
<dbReference type="EMBL" id="JAWDJW010012492">
    <property type="protein sequence ID" value="KAK3044052.1"/>
    <property type="molecule type" value="Genomic_DNA"/>
</dbReference>
<proteinExistence type="predicted"/>
<organism evidence="1 2">
    <name type="scientific">Coniosporium uncinatum</name>
    <dbReference type="NCBI Taxonomy" id="93489"/>
    <lineage>
        <taxon>Eukaryota</taxon>
        <taxon>Fungi</taxon>
        <taxon>Dikarya</taxon>
        <taxon>Ascomycota</taxon>
        <taxon>Pezizomycotina</taxon>
        <taxon>Dothideomycetes</taxon>
        <taxon>Dothideomycetes incertae sedis</taxon>
        <taxon>Coniosporium</taxon>
    </lineage>
</organism>
<evidence type="ECO:0000313" key="1">
    <source>
        <dbReference type="EMBL" id="KAK3044052.1"/>
    </source>
</evidence>
<name>A0ACC3CSE5_9PEZI</name>
<accession>A0ACC3CSE5</accession>
<reference evidence="1" key="1">
    <citation type="submission" date="2024-09" db="EMBL/GenBank/DDBJ databases">
        <title>Black Yeasts Isolated from many extreme environments.</title>
        <authorList>
            <person name="Coleine C."/>
            <person name="Stajich J.E."/>
            <person name="Selbmann L."/>
        </authorList>
    </citation>
    <scope>NUCLEOTIDE SEQUENCE</scope>
    <source>
        <strain evidence="1">CCFEE 5737</strain>
    </source>
</reference>